<feature type="chain" id="PRO_5041905088" evidence="1">
    <location>
        <begin position="20"/>
        <end position="64"/>
    </location>
</feature>
<dbReference type="AlphaFoldDB" id="A0AAE3KRN1"/>
<dbReference type="EMBL" id="RJUF01000002">
    <property type="protein sequence ID" value="MCP9761649.1"/>
    <property type="molecule type" value="Genomic_DNA"/>
</dbReference>
<dbReference type="Proteomes" id="UP001204144">
    <property type="component" value="Unassembled WGS sequence"/>
</dbReference>
<gene>
    <name evidence="2" type="ORF">EGI31_01695</name>
</gene>
<dbReference type="RefSeq" id="WP_255035390.1">
    <property type="nucleotide sequence ID" value="NZ_RJUF01000002.1"/>
</dbReference>
<evidence type="ECO:0000313" key="2">
    <source>
        <dbReference type="EMBL" id="MCP9761649.1"/>
    </source>
</evidence>
<accession>A0AAE3KRN1</accession>
<proteinExistence type="predicted"/>
<comment type="caution">
    <text evidence="2">The sequence shown here is derived from an EMBL/GenBank/DDBJ whole genome shotgun (WGS) entry which is preliminary data.</text>
</comment>
<evidence type="ECO:0000313" key="3">
    <source>
        <dbReference type="Proteomes" id="UP001204144"/>
    </source>
</evidence>
<name>A0AAE3KRN1_9BACT</name>
<evidence type="ECO:0000256" key="1">
    <source>
        <dbReference type="SAM" id="SignalP"/>
    </source>
</evidence>
<feature type="signal peptide" evidence="1">
    <location>
        <begin position="1"/>
        <end position="19"/>
    </location>
</feature>
<keyword evidence="3" id="KW-1185">Reference proteome</keyword>
<sequence length="64" mass="7557">MKYALIVLSLIFLSPDSWAKTSNQNTKLEEFDGRKRKKDGSYRKKNHTLKKLIQGKRYCDCPKH</sequence>
<organism evidence="2 3">
    <name type="scientific">Lacihabitans soyangensis</name>
    <dbReference type="NCBI Taxonomy" id="869394"/>
    <lineage>
        <taxon>Bacteria</taxon>
        <taxon>Pseudomonadati</taxon>
        <taxon>Bacteroidota</taxon>
        <taxon>Cytophagia</taxon>
        <taxon>Cytophagales</taxon>
        <taxon>Leadbetterellaceae</taxon>
        <taxon>Lacihabitans</taxon>
    </lineage>
</organism>
<protein>
    <submittedName>
        <fullName evidence="2">Uncharacterized protein</fullName>
    </submittedName>
</protein>
<keyword evidence="1" id="KW-0732">Signal</keyword>
<reference evidence="2 3" key="1">
    <citation type="submission" date="2018-11" db="EMBL/GenBank/DDBJ databases">
        <title>Novel bacteria species description.</title>
        <authorList>
            <person name="Han J.-H."/>
        </authorList>
    </citation>
    <scope>NUCLEOTIDE SEQUENCE [LARGE SCALE GENOMIC DNA]</scope>
    <source>
        <strain evidence="2 3">KCTC23259</strain>
    </source>
</reference>